<dbReference type="GO" id="GO:0003887">
    <property type="term" value="F:DNA-directed DNA polymerase activity"/>
    <property type="evidence" value="ECO:0007669"/>
    <property type="project" value="UniProtKB-EC"/>
</dbReference>
<keyword evidence="4 11" id="KW-0548">Nucleotidyltransferase</keyword>
<dbReference type="EMBL" id="CP115667">
    <property type="protein sequence ID" value="WBW50739.1"/>
    <property type="molecule type" value="Genomic_DNA"/>
</dbReference>
<evidence type="ECO:0000256" key="2">
    <source>
        <dbReference type="ARBA" id="ARBA00017703"/>
    </source>
</evidence>
<reference evidence="11 12" key="1">
    <citation type="submission" date="2023-01" db="EMBL/GenBank/DDBJ databases">
        <authorList>
            <person name="Lee S.H."/>
            <person name="Jung H.S."/>
            <person name="Yun J.U."/>
        </authorList>
    </citation>
    <scope>NUCLEOTIDE SEQUENCE [LARGE SCALE GENOMIC DNA]</scope>
    <source>
        <strain evidence="11 12">CBA3646</strain>
    </source>
</reference>
<organism evidence="11 12">
    <name type="scientific">Peptoniphilus equinus</name>
    <dbReference type="NCBI Taxonomy" id="3016343"/>
    <lineage>
        <taxon>Bacteria</taxon>
        <taxon>Bacillati</taxon>
        <taxon>Bacillota</taxon>
        <taxon>Tissierellia</taxon>
        <taxon>Tissierellales</taxon>
        <taxon>Peptoniphilaceae</taxon>
        <taxon>Peptoniphilus</taxon>
    </lineage>
</organism>
<proteinExistence type="inferred from homology"/>
<sequence>MLNWNALLDKPFGPYLFYGEEQLSMDRVIEQVKTSFVDGTYEEFNLILLDGADLTQDRLFSAVERLPVFASKKVVLIKNFVETLKTFQDDYLTFFDTPHQDTLIIFLDYDNELNKSTKLYKMFKDKGRAWHFAPLKPQELRRFLENKLAAHSVTFTPSDISYLAQKTGYGSRNRDVRLYELDNELNKLIGASDGYLSRENIDQLYSTSADTNIFNFLDALALKKSRAVYKELANLHDLGEPLGRIFYMVARQYKHLLQYKIRSGRISDKQLMDELGVKAFEFKKIKTYGDRYTLNALQTIYQELLDYDHTVKTRSVVEGPLFEALIMSILQKS</sequence>
<evidence type="ECO:0000256" key="3">
    <source>
        <dbReference type="ARBA" id="ARBA00022679"/>
    </source>
</evidence>
<dbReference type="Gene3D" id="3.40.50.300">
    <property type="entry name" value="P-loop containing nucleotide triphosphate hydrolases"/>
    <property type="match status" value="1"/>
</dbReference>
<accession>A0ABY7QVC7</accession>
<evidence type="ECO:0000259" key="9">
    <source>
        <dbReference type="Pfam" id="PF06144"/>
    </source>
</evidence>
<name>A0ABY7QVC7_9FIRM</name>
<evidence type="ECO:0000313" key="11">
    <source>
        <dbReference type="EMBL" id="WBW50739.1"/>
    </source>
</evidence>
<dbReference type="RefSeq" id="WP_271192263.1">
    <property type="nucleotide sequence ID" value="NZ_CP115667.1"/>
</dbReference>
<dbReference type="PANTHER" id="PTHR34388:SF1">
    <property type="entry name" value="DNA POLYMERASE III SUBUNIT DELTA"/>
    <property type="match status" value="1"/>
</dbReference>
<dbReference type="SUPFAM" id="SSF52540">
    <property type="entry name" value="P-loop containing nucleoside triphosphate hydrolases"/>
    <property type="match status" value="1"/>
</dbReference>
<dbReference type="InterPro" id="IPR010372">
    <property type="entry name" value="DNA_pol3_delta_N"/>
</dbReference>
<dbReference type="InterPro" id="IPR027417">
    <property type="entry name" value="P-loop_NTPase"/>
</dbReference>
<evidence type="ECO:0000256" key="7">
    <source>
        <dbReference type="ARBA" id="ARBA00034754"/>
    </source>
</evidence>
<evidence type="ECO:0000256" key="8">
    <source>
        <dbReference type="ARBA" id="ARBA00049244"/>
    </source>
</evidence>
<evidence type="ECO:0000256" key="1">
    <source>
        <dbReference type="ARBA" id="ARBA00012417"/>
    </source>
</evidence>
<dbReference type="Gene3D" id="1.20.272.10">
    <property type="match status" value="1"/>
</dbReference>
<keyword evidence="12" id="KW-1185">Reference proteome</keyword>
<dbReference type="Pfam" id="PF21694">
    <property type="entry name" value="DNA_pol3_delta_C"/>
    <property type="match status" value="1"/>
</dbReference>
<keyword evidence="3 11" id="KW-0808">Transferase</keyword>
<dbReference type="NCBIfam" id="TIGR01128">
    <property type="entry name" value="holA"/>
    <property type="match status" value="1"/>
</dbReference>
<evidence type="ECO:0000256" key="6">
    <source>
        <dbReference type="ARBA" id="ARBA00022932"/>
    </source>
</evidence>
<evidence type="ECO:0000259" key="10">
    <source>
        <dbReference type="Pfam" id="PF21694"/>
    </source>
</evidence>
<dbReference type="SUPFAM" id="SSF48019">
    <property type="entry name" value="post-AAA+ oligomerization domain-like"/>
    <property type="match status" value="1"/>
</dbReference>
<comment type="catalytic activity">
    <reaction evidence="8">
        <text>DNA(n) + a 2'-deoxyribonucleoside 5'-triphosphate = DNA(n+1) + diphosphate</text>
        <dbReference type="Rhea" id="RHEA:22508"/>
        <dbReference type="Rhea" id="RHEA-COMP:17339"/>
        <dbReference type="Rhea" id="RHEA-COMP:17340"/>
        <dbReference type="ChEBI" id="CHEBI:33019"/>
        <dbReference type="ChEBI" id="CHEBI:61560"/>
        <dbReference type="ChEBI" id="CHEBI:173112"/>
        <dbReference type="EC" id="2.7.7.7"/>
    </reaction>
</comment>
<gene>
    <name evidence="11" type="primary">holA</name>
    <name evidence="11" type="ORF">O6R05_04090</name>
</gene>
<comment type="similarity">
    <text evidence="7">Belongs to the DNA polymerase HolA subunit family.</text>
</comment>
<dbReference type="InterPro" id="IPR048466">
    <property type="entry name" value="DNA_pol3_delta-like_C"/>
</dbReference>
<keyword evidence="6" id="KW-0239">DNA-directed DNA polymerase</keyword>
<evidence type="ECO:0000313" key="12">
    <source>
        <dbReference type="Proteomes" id="UP001210339"/>
    </source>
</evidence>
<protein>
    <recommendedName>
        <fullName evidence="2">DNA polymerase III subunit delta</fullName>
        <ecNumber evidence="1">2.7.7.7</ecNumber>
    </recommendedName>
</protein>
<dbReference type="Pfam" id="PF06144">
    <property type="entry name" value="DNA_pol3_delta"/>
    <property type="match status" value="1"/>
</dbReference>
<feature type="domain" description="DNA polymerase III delta N-terminal" evidence="9">
    <location>
        <begin position="15"/>
        <end position="128"/>
    </location>
</feature>
<dbReference type="InterPro" id="IPR008921">
    <property type="entry name" value="DNA_pol3_clamp-load_cplx_C"/>
</dbReference>
<keyword evidence="5" id="KW-0235">DNA replication</keyword>
<dbReference type="EC" id="2.7.7.7" evidence="1"/>
<dbReference type="InterPro" id="IPR005790">
    <property type="entry name" value="DNA_polIII_delta"/>
</dbReference>
<evidence type="ECO:0000256" key="4">
    <source>
        <dbReference type="ARBA" id="ARBA00022695"/>
    </source>
</evidence>
<dbReference type="PANTHER" id="PTHR34388">
    <property type="entry name" value="DNA POLYMERASE III SUBUNIT DELTA"/>
    <property type="match status" value="1"/>
</dbReference>
<dbReference type="Proteomes" id="UP001210339">
    <property type="component" value="Chromosome"/>
</dbReference>
<evidence type="ECO:0000256" key="5">
    <source>
        <dbReference type="ARBA" id="ARBA00022705"/>
    </source>
</evidence>
<feature type="domain" description="DNA polymerase III delta subunit-like C-terminal" evidence="10">
    <location>
        <begin position="211"/>
        <end position="328"/>
    </location>
</feature>